<name>A0A8S5UFD2_9CAUD</name>
<evidence type="ECO:0000313" key="1">
    <source>
        <dbReference type="EMBL" id="DAF93106.1"/>
    </source>
</evidence>
<organism evidence="1">
    <name type="scientific">Myoviridae sp. ctcyQ27</name>
    <dbReference type="NCBI Taxonomy" id="2825139"/>
    <lineage>
        <taxon>Viruses</taxon>
        <taxon>Duplodnaviria</taxon>
        <taxon>Heunggongvirae</taxon>
        <taxon>Uroviricota</taxon>
        <taxon>Caudoviricetes</taxon>
    </lineage>
</organism>
<dbReference type="EMBL" id="BK016080">
    <property type="protein sequence ID" value="DAF93106.1"/>
    <property type="molecule type" value="Genomic_DNA"/>
</dbReference>
<protein>
    <submittedName>
        <fullName evidence="1">Uncharacterized protein</fullName>
    </submittedName>
</protein>
<proteinExistence type="predicted"/>
<reference evidence="1" key="1">
    <citation type="journal article" date="2021" name="Proc. Natl. Acad. Sci. U.S.A.">
        <title>A Catalog of Tens of Thousands of Viruses from Human Metagenomes Reveals Hidden Associations with Chronic Diseases.</title>
        <authorList>
            <person name="Tisza M.J."/>
            <person name="Buck C.B."/>
        </authorList>
    </citation>
    <scope>NUCLEOTIDE SEQUENCE</scope>
    <source>
        <strain evidence="1">CtcyQ27</strain>
    </source>
</reference>
<accession>A0A8S5UFD2</accession>
<sequence length="54" mass="6488">MHIHETLISSRCLIIYSNRLYLLFLSRYYQFTSSPQSILQCCFRQKIKSICKLV</sequence>